<dbReference type="Proteomes" id="UP000242645">
    <property type="component" value="Chromosome"/>
</dbReference>
<dbReference type="OrthoDB" id="8909678at2"/>
<evidence type="ECO:0000256" key="4">
    <source>
        <dbReference type="ARBA" id="ARBA00023136"/>
    </source>
</evidence>
<sequence length="119" mass="13787">MSTKRKPYIREMDCWWWKKNPFYRFYMLREGTCVFSIWISLLLLLFLFAPASFTTVIKNPIIYLLNLAALLASLLHSKTWFELTPKALNLPAARLDFLIKGLQTATIAFSVLVLALSLL</sequence>
<evidence type="ECO:0000256" key="1">
    <source>
        <dbReference type="ARBA" id="ARBA00022475"/>
    </source>
</evidence>
<protein>
    <submittedName>
        <fullName evidence="6">Fumarate reductase subunit C</fullName>
    </submittedName>
</protein>
<name>A0A1J1DSE8_9BACT</name>
<feature type="transmembrane region" description="Helical" evidence="5">
    <location>
        <begin position="61"/>
        <end position="77"/>
    </location>
</feature>
<dbReference type="GO" id="GO:0016020">
    <property type="term" value="C:membrane"/>
    <property type="evidence" value="ECO:0007669"/>
    <property type="project" value="InterPro"/>
</dbReference>
<keyword evidence="1" id="KW-1003">Cell membrane</keyword>
<keyword evidence="4 5" id="KW-0472">Membrane</keyword>
<dbReference type="InterPro" id="IPR034804">
    <property type="entry name" value="SQR/QFR_C/D"/>
</dbReference>
<evidence type="ECO:0000256" key="3">
    <source>
        <dbReference type="ARBA" id="ARBA00022989"/>
    </source>
</evidence>
<reference evidence="6 7" key="1">
    <citation type="journal article" date="2017" name="ISME J.">
        <title>Genome of 'Ca. Desulfovibrio trichonymphae', an H2-oxidizing bacterium in a tripartite symbiotic system within a protist cell in the termite gut.</title>
        <authorList>
            <person name="Kuwahara H."/>
            <person name="Yuki M."/>
            <person name="Izawa K."/>
            <person name="Ohkuma M."/>
            <person name="Hongoh Y."/>
        </authorList>
    </citation>
    <scope>NUCLEOTIDE SEQUENCE [LARGE SCALE GENOMIC DNA]</scope>
    <source>
        <strain evidence="6 7">Rs-N31</strain>
    </source>
</reference>
<keyword evidence="2 5" id="KW-0812">Transmembrane</keyword>
<keyword evidence="7" id="KW-1185">Reference proteome</keyword>
<keyword evidence="3 5" id="KW-1133">Transmembrane helix</keyword>
<dbReference type="InterPro" id="IPR003510">
    <property type="entry name" value="Fumarate_red_C"/>
</dbReference>
<dbReference type="RefSeq" id="WP_096399105.1">
    <property type="nucleotide sequence ID" value="NZ_AP017368.1"/>
</dbReference>
<dbReference type="Gene3D" id="1.20.1300.10">
    <property type="entry name" value="Fumarate reductase/succinate dehydrogenase, transmembrane subunit"/>
    <property type="match status" value="1"/>
</dbReference>
<feature type="transmembrane region" description="Helical" evidence="5">
    <location>
        <begin position="97"/>
        <end position="118"/>
    </location>
</feature>
<accession>A0A1J1DSE8</accession>
<dbReference type="EMBL" id="AP017368">
    <property type="protein sequence ID" value="BAV91557.1"/>
    <property type="molecule type" value="Genomic_DNA"/>
</dbReference>
<dbReference type="PIRSF" id="PIRSF000180">
    <property type="entry name" value="FrdC"/>
    <property type="match status" value="1"/>
</dbReference>
<feature type="transmembrane region" description="Helical" evidence="5">
    <location>
        <begin position="26"/>
        <end position="49"/>
    </location>
</feature>
<evidence type="ECO:0000256" key="5">
    <source>
        <dbReference type="SAM" id="Phobius"/>
    </source>
</evidence>
<organism evidence="6 7">
    <name type="scientific">Candidatus Desulfovibrio trichonymphae</name>
    <dbReference type="NCBI Taxonomy" id="1725232"/>
    <lineage>
        <taxon>Bacteria</taxon>
        <taxon>Pseudomonadati</taxon>
        <taxon>Thermodesulfobacteriota</taxon>
        <taxon>Desulfovibrionia</taxon>
        <taxon>Desulfovibrionales</taxon>
        <taxon>Desulfovibrionaceae</taxon>
        <taxon>Desulfovibrio</taxon>
    </lineage>
</organism>
<dbReference type="Pfam" id="PF02300">
    <property type="entry name" value="Fumarate_red_C"/>
    <property type="match status" value="1"/>
</dbReference>
<evidence type="ECO:0000256" key="2">
    <source>
        <dbReference type="ARBA" id="ARBA00022692"/>
    </source>
</evidence>
<dbReference type="KEGG" id="dtr:RSDT_0045"/>
<evidence type="ECO:0000313" key="7">
    <source>
        <dbReference type="Proteomes" id="UP000242645"/>
    </source>
</evidence>
<evidence type="ECO:0000313" key="6">
    <source>
        <dbReference type="EMBL" id="BAV91557.1"/>
    </source>
</evidence>
<proteinExistence type="predicted"/>
<dbReference type="AlphaFoldDB" id="A0A1J1DSE8"/>
<gene>
    <name evidence="6" type="primary">frdC</name>
    <name evidence="6" type="ORF">RSDT_0045</name>
</gene>
<dbReference type="SUPFAM" id="SSF81343">
    <property type="entry name" value="Fumarate reductase respiratory complex transmembrane subunits"/>
    <property type="match status" value="1"/>
</dbReference>